<accession>A0A507DFH0</accession>
<gene>
    <name evidence="3" type="ORF">SeLEV6574_g01381</name>
</gene>
<dbReference type="VEuPathDB" id="FungiDB:SeMB42_g01352"/>
<comment type="caution">
    <text evidence="3">The sequence shown here is derived from an EMBL/GenBank/DDBJ whole genome shotgun (WGS) entry which is preliminary data.</text>
</comment>
<evidence type="ECO:0000313" key="4">
    <source>
        <dbReference type="Proteomes" id="UP000320475"/>
    </source>
</evidence>
<evidence type="ECO:0000256" key="2">
    <source>
        <dbReference type="SAM" id="MobiDB-lite"/>
    </source>
</evidence>
<dbReference type="GO" id="GO:0005634">
    <property type="term" value="C:nucleus"/>
    <property type="evidence" value="ECO:0007669"/>
    <property type="project" value="TreeGrafter"/>
</dbReference>
<name>A0A507DFH0_9FUNG</name>
<evidence type="ECO:0000313" key="3">
    <source>
        <dbReference type="EMBL" id="TPX49580.1"/>
    </source>
</evidence>
<dbReference type="GO" id="GO:0030289">
    <property type="term" value="C:protein phosphatase 4 complex"/>
    <property type="evidence" value="ECO:0007669"/>
    <property type="project" value="InterPro"/>
</dbReference>
<dbReference type="GO" id="GO:0019888">
    <property type="term" value="F:protein phosphatase regulator activity"/>
    <property type="evidence" value="ECO:0007669"/>
    <property type="project" value="InterPro"/>
</dbReference>
<proteinExistence type="inferred from homology"/>
<feature type="region of interest" description="Disordered" evidence="2">
    <location>
        <begin position="158"/>
        <end position="179"/>
    </location>
</feature>
<dbReference type="PANTHER" id="PTHR16487">
    <property type="entry name" value="PPP4R2-RELATED PROTEIN"/>
    <property type="match status" value="1"/>
</dbReference>
<evidence type="ECO:0000256" key="1">
    <source>
        <dbReference type="ARBA" id="ARBA00009207"/>
    </source>
</evidence>
<protein>
    <submittedName>
        <fullName evidence="3">Uncharacterized protein</fullName>
    </submittedName>
</protein>
<feature type="region of interest" description="Disordered" evidence="2">
    <location>
        <begin position="213"/>
        <end position="234"/>
    </location>
</feature>
<sequence length="258" mass="27981">MKGSKQASNGNPLQLNKPMMVADESTLALLKGFVETKSEWNVEFDQILLRIADTCYTEGIPWALLKEMVRFKIKKNVHSHDTLGKPNGSLNKGETIAEYEERIDEALDSFEEPPFTIQRLCELITSSSGQHRSIWAYLRALEKVLLVTSSDVAEHTQSYSTADTQPSVNNTATNDNDGTITTAATTDLNAMIMSPPPLDPLPPQVLALGANPAPSPFDPILRPATPPAAVSGLAPDSLSIASGIAQQHNLDDDPMDTD</sequence>
<dbReference type="AlphaFoldDB" id="A0A507DFH0"/>
<dbReference type="Proteomes" id="UP000320475">
    <property type="component" value="Unassembled WGS sequence"/>
</dbReference>
<comment type="similarity">
    <text evidence="1">Belongs to the PPP4R2 family.</text>
</comment>
<dbReference type="InterPro" id="IPR015267">
    <property type="entry name" value="PPP4R2"/>
</dbReference>
<dbReference type="GO" id="GO:0005737">
    <property type="term" value="C:cytoplasm"/>
    <property type="evidence" value="ECO:0007669"/>
    <property type="project" value="TreeGrafter"/>
</dbReference>
<dbReference type="EMBL" id="QEAM01000031">
    <property type="protein sequence ID" value="TPX49580.1"/>
    <property type="molecule type" value="Genomic_DNA"/>
</dbReference>
<organism evidence="3 4">
    <name type="scientific">Synchytrium endobioticum</name>
    <dbReference type="NCBI Taxonomy" id="286115"/>
    <lineage>
        <taxon>Eukaryota</taxon>
        <taxon>Fungi</taxon>
        <taxon>Fungi incertae sedis</taxon>
        <taxon>Chytridiomycota</taxon>
        <taxon>Chytridiomycota incertae sedis</taxon>
        <taxon>Chytridiomycetes</taxon>
        <taxon>Synchytriales</taxon>
        <taxon>Synchytriaceae</taxon>
        <taxon>Synchytrium</taxon>
    </lineage>
</organism>
<dbReference type="OrthoDB" id="341898at2759"/>
<dbReference type="PANTHER" id="PTHR16487:SF0">
    <property type="entry name" value="PROTEIN PHOSPHATASE 4 REGULATORY SUBUNIT 2-RELATED"/>
    <property type="match status" value="1"/>
</dbReference>
<reference evidence="3 4" key="1">
    <citation type="journal article" date="2019" name="Sci. Rep.">
        <title>Comparative genomics of chytrid fungi reveal insights into the obligate biotrophic and pathogenic lifestyle of Synchytrium endobioticum.</title>
        <authorList>
            <person name="van de Vossenberg B.T.L.H."/>
            <person name="Warris S."/>
            <person name="Nguyen H.D.T."/>
            <person name="van Gent-Pelzer M.P.E."/>
            <person name="Joly D.L."/>
            <person name="van de Geest H.C."/>
            <person name="Bonants P.J.M."/>
            <person name="Smith D.S."/>
            <person name="Levesque C.A."/>
            <person name="van der Lee T.A.J."/>
        </authorList>
    </citation>
    <scope>NUCLEOTIDE SEQUENCE [LARGE SCALE GENOMIC DNA]</scope>
    <source>
        <strain evidence="3 4">LEV6574</strain>
    </source>
</reference>
<dbReference type="Pfam" id="PF09184">
    <property type="entry name" value="PPP4R2"/>
    <property type="match status" value="1"/>
</dbReference>